<keyword evidence="1" id="KW-0472">Membrane</keyword>
<feature type="transmembrane region" description="Helical" evidence="1">
    <location>
        <begin position="56"/>
        <end position="75"/>
    </location>
</feature>
<feature type="transmembrane region" description="Helical" evidence="1">
    <location>
        <begin position="23"/>
        <end position="44"/>
    </location>
</feature>
<evidence type="ECO:0000313" key="3">
    <source>
        <dbReference type="Proteomes" id="UP001632038"/>
    </source>
</evidence>
<evidence type="ECO:0000256" key="1">
    <source>
        <dbReference type="SAM" id="Phobius"/>
    </source>
</evidence>
<keyword evidence="1" id="KW-0812">Transmembrane</keyword>
<name>A0ABD3D5U7_9LAMI</name>
<comment type="caution">
    <text evidence="2">The sequence shown here is derived from an EMBL/GenBank/DDBJ whole genome shotgun (WGS) entry which is preliminary data.</text>
</comment>
<evidence type="ECO:0000313" key="2">
    <source>
        <dbReference type="EMBL" id="KAL3636137.1"/>
    </source>
</evidence>
<reference evidence="3" key="1">
    <citation type="journal article" date="2024" name="IScience">
        <title>Strigolactones Initiate the Formation of Haustorium-like Structures in Castilleja.</title>
        <authorList>
            <person name="Buerger M."/>
            <person name="Peterson D."/>
            <person name="Chory J."/>
        </authorList>
    </citation>
    <scope>NUCLEOTIDE SEQUENCE [LARGE SCALE GENOMIC DNA]</scope>
</reference>
<dbReference type="EMBL" id="JAVIJP010000027">
    <property type="protein sequence ID" value="KAL3636137.1"/>
    <property type="molecule type" value="Genomic_DNA"/>
</dbReference>
<sequence length="122" mass="14131">MKRNVESQQAVIEENNVVIKLKIYFQFFSIHIIFLMLQATLILLLVEHKIENKGTVILAILLQTMLLCIVCNLNQSAAENEEYCTLSTRIRMFITGLRVFYVLLIVTGMGCLIYMTRIIDWS</sequence>
<keyword evidence="1" id="KW-1133">Transmembrane helix</keyword>
<keyword evidence="3" id="KW-1185">Reference proteome</keyword>
<accession>A0ABD3D5U7</accession>
<feature type="transmembrane region" description="Helical" evidence="1">
    <location>
        <begin position="95"/>
        <end position="115"/>
    </location>
</feature>
<dbReference type="Proteomes" id="UP001632038">
    <property type="component" value="Unassembled WGS sequence"/>
</dbReference>
<protein>
    <submittedName>
        <fullName evidence="2">Uncharacterized protein</fullName>
    </submittedName>
</protein>
<proteinExistence type="predicted"/>
<organism evidence="2 3">
    <name type="scientific">Castilleja foliolosa</name>
    <dbReference type="NCBI Taxonomy" id="1961234"/>
    <lineage>
        <taxon>Eukaryota</taxon>
        <taxon>Viridiplantae</taxon>
        <taxon>Streptophyta</taxon>
        <taxon>Embryophyta</taxon>
        <taxon>Tracheophyta</taxon>
        <taxon>Spermatophyta</taxon>
        <taxon>Magnoliopsida</taxon>
        <taxon>eudicotyledons</taxon>
        <taxon>Gunneridae</taxon>
        <taxon>Pentapetalae</taxon>
        <taxon>asterids</taxon>
        <taxon>lamiids</taxon>
        <taxon>Lamiales</taxon>
        <taxon>Orobanchaceae</taxon>
        <taxon>Pedicularideae</taxon>
        <taxon>Castillejinae</taxon>
        <taxon>Castilleja</taxon>
    </lineage>
</organism>
<dbReference type="AlphaFoldDB" id="A0ABD3D5U7"/>
<gene>
    <name evidence="2" type="ORF">CASFOL_020684</name>
</gene>